<name>A0ACC0BRK0_CATRO</name>
<reference evidence="2" key="1">
    <citation type="journal article" date="2023" name="Nat. Plants">
        <title>Single-cell RNA sequencing provides a high-resolution roadmap for understanding the multicellular compartmentation of specialized metabolism.</title>
        <authorList>
            <person name="Sun S."/>
            <person name="Shen X."/>
            <person name="Li Y."/>
            <person name="Li Y."/>
            <person name="Wang S."/>
            <person name="Li R."/>
            <person name="Zhang H."/>
            <person name="Shen G."/>
            <person name="Guo B."/>
            <person name="Wei J."/>
            <person name="Xu J."/>
            <person name="St-Pierre B."/>
            <person name="Chen S."/>
            <person name="Sun C."/>
        </authorList>
    </citation>
    <scope>NUCLEOTIDE SEQUENCE [LARGE SCALE GENOMIC DNA]</scope>
</reference>
<protein>
    <submittedName>
        <fullName evidence="1">Uncharacterized protein</fullName>
    </submittedName>
</protein>
<gene>
    <name evidence="1" type="ORF">M9H77_06266</name>
</gene>
<sequence length="328" mass="36183">MASSSSCFLSHFLVFFFFISTTFGQLRPNFYSSTCPNVETLVRNAVQAKFRQTFVTAPATLRLFFHDCFVRGCDASILIASPNNNAEKDHPDNLSLAGDGFDTVVKAKAAVDSDPRCTNKVSCADILALATRDVVSLAGGPFYQVELGRRDGRISTKASVQRRLPTPDDKLDKLTALFASHGLDQTDLIALSGAHTIGFSHCSRVSKRIYNFSPPRTRIDPTLNLQYAFQLRQMCPIKVDPRIAINMDPNTPNTFDNVYYQNLQQGKGLFTSDQTLFTDNRSKATVNLFASNPIAFGQAFANAMTKLGRVGVLTGNQGEIRRDCTRPN</sequence>
<comment type="caution">
    <text evidence="1">The sequence shown here is derived from an EMBL/GenBank/DDBJ whole genome shotgun (WGS) entry which is preliminary data.</text>
</comment>
<accession>A0ACC0BRK0</accession>
<keyword evidence="2" id="KW-1185">Reference proteome</keyword>
<evidence type="ECO:0000313" key="2">
    <source>
        <dbReference type="Proteomes" id="UP001060085"/>
    </source>
</evidence>
<dbReference type="Proteomes" id="UP001060085">
    <property type="component" value="Linkage Group LG02"/>
</dbReference>
<dbReference type="EMBL" id="CM044702">
    <property type="protein sequence ID" value="KAI5675316.1"/>
    <property type="molecule type" value="Genomic_DNA"/>
</dbReference>
<organism evidence="1 2">
    <name type="scientific">Catharanthus roseus</name>
    <name type="common">Madagascar periwinkle</name>
    <name type="synonym">Vinca rosea</name>
    <dbReference type="NCBI Taxonomy" id="4058"/>
    <lineage>
        <taxon>Eukaryota</taxon>
        <taxon>Viridiplantae</taxon>
        <taxon>Streptophyta</taxon>
        <taxon>Embryophyta</taxon>
        <taxon>Tracheophyta</taxon>
        <taxon>Spermatophyta</taxon>
        <taxon>Magnoliopsida</taxon>
        <taxon>eudicotyledons</taxon>
        <taxon>Gunneridae</taxon>
        <taxon>Pentapetalae</taxon>
        <taxon>asterids</taxon>
        <taxon>lamiids</taxon>
        <taxon>Gentianales</taxon>
        <taxon>Apocynaceae</taxon>
        <taxon>Rauvolfioideae</taxon>
        <taxon>Vinceae</taxon>
        <taxon>Catharanthinae</taxon>
        <taxon>Catharanthus</taxon>
    </lineage>
</organism>
<proteinExistence type="predicted"/>
<evidence type="ECO:0000313" key="1">
    <source>
        <dbReference type="EMBL" id="KAI5675316.1"/>
    </source>
</evidence>